<evidence type="ECO:0000259" key="1">
    <source>
        <dbReference type="PROSITE" id="PS50969"/>
    </source>
</evidence>
<dbReference type="CDD" id="cd07521">
    <property type="entry name" value="HAD_FCP1-like"/>
    <property type="match status" value="1"/>
</dbReference>
<organism evidence="2 3">
    <name type="scientific">Spartinivicinus marinus</name>
    <dbReference type="NCBI Taxonomy" id="2994442"/>
    <lineage>
        <taxon>Bacteria</taxon>
        <taxon>Pseudomonadati</taxon>
        <taxon>Pseudomonadota</taxon>
        <taxon>Gammaproteobacteria</taxon>
        <taxon>Oceanospirillales</taxon>
        <taxon>Zooshikellaceae</taxon>
        <taxon>Spartinivicinus</taxon>
    </lineage>
</organism>
<dbReference type="SUPFAM" id="SSF56784">
    <property type="entry name" value="HAD-like"/>
    <property type="match status" value="1"/>
</dbReference>
<dbReference type="Pfam" id="PF03031">
    <property type="entry name" value="NIF"/>
    <property type="match status" value="1"/>
</dbReference>
<gene>
    <name evidence="2" type="ORF">H0A36_24610</name>
</gene>
<reference evidence="2 3" key="1">
    <citation type="submission" date="2020-07" db="EMBL/GenBank/DDBJ databases">
        <title>Endozoicomonas sp. nov., isolated from sediment.</title>
        <authorList>
            <person name="Gu T."/>
        </authorList>
    </citation>
    <scope>NUCLEOTIDE SEQUENCE [LARGE SCALE GENOMIC DNA]</scope>
    <source>
        <strain evidence="2 3">SM1973</strain>
    </source>
</reference>
<dbReference type="Gene3D" id="3.40.50.1000">
    <property type="entry name" value="HAD superfamily/HAD-like"/>
    <property type="match status" value="1"/>
</dbReference>
<dbReference type="AlphaFoldDB" id="A0A853IGR2"/>
<dbReference type="SMART" id="SM00577">
    <property type="entry name" value="CPDc"/>
    <property type="match status" value="1"/>
</dbReference>
<dbReference type="EMBL" id="JACCKB010000067">
    <property type="protein sequence ID" value="NYZ69204.1"/>
    <property type="molecule type" value="Genomic_DNA"/>
</dbReference>
<dbReference type="InterPro" id="IPR023214">
    <property type="entry name" value="HAD_sf"/>
</dbReference>
<feature type="domain" description="FCP1 homology" evidence="1">
    <location>
        <begin position="1"/>
        <end position="160"/>
    </location>
</feature>
<keyword evidence="3" id="KW-1185">Reference proteome</keyword>
<evidence type="ECO:0000313" key="2">
    <source>
        <dbReference type="EMBL" id="NYZ69204.1"/>
    </source>
</evidence>
<dbReference type="GO" id="GO:0016787">
    <property type="term" value="F:hydrolase activity"/>
    <property type="evidence" value="ECO:0007669"/>
    <property type="project" value="UniProtKB-KW"/>
</dbReference>
<dbReference type="RefSeq" id="WP_180571201.1">
    <property type="nucleotide sequence ID" value="NZ_JACCKB010000067.1"/>
</dbReference>
<comment type="caution">
    <text evidence="2">The sequence shown here is derived from an EMBL/GenBank/DDBJ whole genome shotgun (WGS) entry which is preliminary data.</text>
</comment>
<protein>
    <submittedName>
        <fullName evidence="2">HAD family hydrolase</fullName>
    </submittedName>
</protein>
<dbReference type="PANTHER" id="PTHR12210">
    <property type="entry name" value="DULLARD PROTEIN PHOSPHATASE"/>
    <property type="match status" value="1"/>
</dbReference>
<evidence type="ECO:0000313" key="3">
    <source>
        <dbReference type="Proteomes" id="UP000569732"/>
    </source>
</evidence>
<sequence length="179" mass="20880">MSDKLLILDLDETLIHAELVPLELPHAFVACPYFIYTRPYLDEFLAFCQQHFKLAVWTTGNQLYADTIVAHLLGSADQLEFVWARDRCISHYHSELDCNYYIKDLKKVKRHGYDLEDVLVIDDSPEKLERQYSNLIPVAPYYGEPADKELKLLMSYLASIEEADNIRSIDKRSWHQQVA</sequence>
<keyword evidence="2" id="KW-0378">Hydrolase</keyword>
<dbReference type="InterPro" id="IPR036412">
    <property type="entry name" value="HAD-like_sf"/>
</dbReference>
<dbReference type="PROSITE" id="PS50969">
    <property type="entry name" value="FCP1"/>
    <property type="match status" value="1"/>
</dbReference>
<accession>A0A853IGR2</accession>
<dbReference type="Proteomes" id="UP000569732">
    <property type="component" value="Unassembled WGS sequence"/>
</dbReference>
<dbReference type="InterPro" id="IPR050365">
    <property type="entry name" value="TIM50"/>
</dbReference>
<name>A0A853IGR2_9GAMM</name>
<dbReference type="InterPro" id="IPR004274">
    <property type="entry name" value="FCP1_dom"/>
</dbReference>
<proteinExistence type="predicted"/>